<evidence type="ECO:0000259" key="9">
    <source>
        <dbReference type="SMART" id="SM00359"/>
    </source>
</evidence>
<keyword evidence="1 8" id="KW-0963">Cytoplasm</keyword>
<dbReference type="UniPathway" id="UPA00098">
    <property type="reaction ID" value="UER00359"/>
</dbReference>
<dbReference type="GeneID" id="78288300"/>
<keyword evidence="3 8" id="KW-0641">Proline biosynthesis</keyword>
<protein>
    <recommendedName>
        <fullName evidence="8">Glutamate 5-kinase</fullName>
        <ecNumber evidence="8">2.7.2.11</ecNumber>
    </recommendedName>
    <alternativeName>
        <fullName evidence="8">Gamma-glutamyl kinase</fullName>
        <shortName evidence="8">GK</shortName>
    </alternativeName>
</protein>
<dbReference type="InterPro" id="IPR015947">
    <property type="entry name" value="PUA-like_sf"/>
</dbReference>
<dbReference type="PANTHER" id="PTHR43654">
    <property type="entry name" value="GLUTAMATE 5-KINASE"/>
    <property type="match status" value="1"/>
</dbReference>
<evidence type="ECO:0000256" key="8">
    <source>
        <dbReference type="HAMAP-Rule" id="MF_00456"/>
    </source>
</evidence>
<dbReference type="PROSITE" id="PS50890">
    <property type="entry name" value="PUA"/>
    <property type="match status" value="1"/>
</dbReference>
<keyword evidence="2 8" id="KW-0028">Amino-acid biosynthesis</keyword>
<dbReference type="AlphaFoldDB" id="A0A1I0EKP1"/>
<feature type="binding site" evidence="8">
    <location>
        <position position="152"/>
    </location>
    <ligand>
        <name>substrate</name>
    </ligand>
</feature>
<comment type="subcellular location">
    <subcellularLocation>
        <location evidence="8">Cytoplasm</location>
    </subcellularLocation>
</comment>
<dbReference type="GO" id="GO:0004349">
    <property type="term" value="F:glutamate 5-kinase activity"/>
    <property type="evidence" value="ECO:0007669"/>
    <property type="project" value="UniProtKB-UniRule"/>
</dbReference>
<organism evidence="10 11">
    <name type="scientific">Thomasclavelia cocleata</name>
    <dbReference type="NCBI Taxonomy" id="69824"/>
    <lineage>
        <taxon>Bacteria</taxon>
        <taxon>Bacillati</taxon>
        <taxon>Bacillota</taxon>
        <taxon>Erysipelotrichia</taxon>
        <taxon>Erysipelotrichales</taxon>
        <taxon>Coprobacillaceae</taxon>
        <taxon>Thomasclavelia</taxon>
    </lineage>
</organism>
<keyword evidence="5 8" id="KW-0547">Nucleotide-binding</keyword>
<feature type="binding site" evidence="8">
    <location>
        <begin position="214"/>
        <end position="220"/>
    </location>
    <ligand>
        <name>ATP</name>
        <dbReference type="ChEBI" id="CHEBI:30616"/>
    </ligand>
</feature>
<evidence type="ECO:0000313" key="11">
    <source>
        <dbReference type="Proteomes" id="UP000198558"/>
    </source>
</evidence>
<reference evidence="11" key="1">
    <citation type="submission" date="2016-10" db="EMBL/GenBank/DDBJ databases">
        <authorList>
            <person name="Varghese N."/>
            <person name="Submissions S."/>
        </authorList>
    </citation>
    <scope>NUCLEOTIDE SEQUENCE [LARGE SCALE GENOMIC DNA]</scope>
    <source>
        <strain evidence="11">DSM 1551</strain>
    </source>
</reference>
<dbReference type="SMART" id="SM00359">
    <property type="entry name" value="PUA"/>
    <property type="match status" value="1"/>
</dbReference>
<comment type="pathway">
    <text evidence="8">Amino-acid biosynthesis; L-proline biosynthesis; L-glutamate 5-semialdehyde from L-glutamate: step 1/2.</text>
</comment>
<dbReference type="InterPro" id="IPR011529">
    <property type="entry name" value="Glu_5kinase"/>
</dbReference>
<evidence type="ECO:0000256" key="3">
    <source>
        <dbReference type="ARBA" id="ARBA00022650"/>
    </source>
</evidence>
<dbReference type="InterPro" id="IPR036393">
    <property type="entry name" value="AceGlu_kinase-like_sf"/>
</dbReference>
<dbReference type="Proteomes" id="UP000198558">
    <property type="component" value="Unassembled WGS sequence"/>
</dbReference>
<accession>A0A1I0EKP1</accession>
<dbReference type="Gene3D" id="2.30.130.10">
    <property type="entry name" value="PUA domain"/>
    <property type="match status" value="1"/>
</dbReference>
<evidence type="ECO:0000256" key="7">
    <source>
        <dbReference type="ARBA" id="ARBA00022840"/>
    </source>
</evidence>
<dbReference type="HAMAP" id="MF_00456">
    <property type="entry name" value="ProB"/>
    <property type="match status" value="1"/>
</dbReference>
<keyword evidence="6 8" id="KW-0418">Kinase</keyword>
<keyword evidence="11" id="KW-1185">Reference proteome</keyword>
<dbReference type="NCBIfam" id="TIGR01027">
    <property type="entry name" value="proB"/>
    <property type="match status" value="1"/>
</dbReference>
<dbReference type="SUPFAM" id="SSF88697">
    <property type="entry name" value="PUA domain-like"/>
    <property type="match status" value="1"/>
</dbReference>
<dbReference type="EC" id="2.7.2.11" evidence="8"/>
<name>A0A1I0EKP1_9FIRM</name>
<keyword evidence="4 8" id="KW-0808">Transferase</keyword>
<dbReference type="PROSITE" id="PS00902">
    <property type="entry name" value="GLUTAMATE_5_KINASE"/>
    <property type="match status" value="1"/>
</dbReference>
<dbReference type="CDD" id="cd04242">
    <property type="entry name" value="AAK_G5K_ProB"/>
    <property type="match status" value="1"/>
</dbReference>
<dbReference type="FunFam" id="3.40.1160.10:FF:000018">
    <property type="entry name" value="Glutamate 5-kinase"/>
    <property type="match status" value="1"/>
</dbReference>
<dbReference type="InterPro" id="IPR001048">
    <property type="entry name" value="Asp/Glu/Uridylate_kinase"/>
</dbReference>
<comment type="catalytic activity">
    <reaction evidence="8">
        <text>L-glutamate + ATP = L-glutamyl 5-phosphate + ADP</text>
        <dbReference type="Rhea" id="RHEA:14877"/>
        <dbReference type="ChEBI" id="CHEBI:29985"/>
        <dbReference type="ChEBI" id="CHEBI:30616"/>
        <dbReference type="ChEBI" id="CHEBI:58274"/>
        <dbReference type="ChEBI" id="CHEBI:456216"/>
        <dbReference type="EC" id="2.7.2.11"/>
    </reaction>
</comment>
<dbReference type="EMBL" id="FOIN01000012">
    <property type="protein sequence ID" value="SET45757.1"/>
    <property type="molecule type" value="Genomic_DNA"/>
</dbReference>
<dbReference type="RefSeq" id="WP_092353654.1">
    <property type="nucleotide sequence ID" value="NZ_CAJTPY010000004.1"/>
</dbReference>
<gene>
    <name evidence="8" type="primary">proB</name>
    <name evidence="10" type="ORF">SAMN04489758_11211</name>
</gene>
<dbReference type="InterPro" id="IPR019797">
    <property type="entry name" value="Glutamate_5-kinase_CS"/>
</dbReference>
<evidence type="ECO:0000256" key="4">
    <source>
        <dbReference type="ARBA" id="ARBA00022679"/>
    </source>
</evidence>
<evidence type="ECO:0000313" key="10">
    <source>
        <dbReference type="EMBL" id="SET45757.1"/>
    </source>
</evidence>
<dbReference type="PIRSF" id="PIRSF000729">
    <property type="entry name" value="GK"/>
    <property type="match status" value="1"/>
</dbReference>
<dbReference type="Pfam" id="PF00696">
    <property type="entry name" value="AA_kinase"/>
    <property type="match status" value="1"/>
</dbReference>
<evidence type="ECO:0000256" key="2">
    <source>
        <dbReference type="ARBA" id="ARBA00022605"/>
    </source>
</evidence>
<dbReference type="InterPro" id="IPR036974">
    <property type="entry name" value="PUA_sf"/>
</dbReference>
<dbReference type="GO" id="GO:0055129">
    <property type="term" value="P:L-proline biosynthetic process"/>
    <property type="evidence" value="ECO:0007669"/>
    <property type="project" value="UniProtKB-UniRule"/>
</dbReference>
<proteinExistence type="inferred from homology"/>
<keyword evidence="7 8" id="KW-0067">ATP-binding</keyword>
<dbReference type="Gene3D" id="3.40.1160.10">
    <property type="entry name" value="Acetylglutamate kinase-like"/>
    <property type="match status" value="1"/>
</dbReference>
<evidence type="ECO:0000256" key="5">
    <source>
        <dbReference type="ARBA" id="ARBA00022741"/>
    </source>
</evidence>
<feature type="domain" description="PUA" evidence="9">
    <location>
        <begin position="281"/>
        <end position="364"/>
    </location>
</feature>
<dbReference type="InterPro" id="IPR002478">
    <property type="entry name" value="PUA"/>
</dbReference>
<dbReference type="PRINTS" id="PR00474">
    <property type="entry name" value="GLU5KINASE"/>
</dbReference>
<evidence type="ECO:0000256" key="1">
    <source>
        <dbReference type="ARBA" id="ARBA00022490"/>
    </source>
</evidence>
<evidence type="ECO:0000256" key="6">
    <source>
        <dbReference type="ARBA" id="ARBA00022777"/>
    </source>
</evidence>
<dbReference type="GO" id="GO:0005829">
    <property type="term" value="C:cytosol"/>
    <property type="evidence" value="ECO:0007669"/>
    <property type="project" value="TreeGrafter"/>
</dbReference>
<dbReference type="CDD" id="cd21157">
    <property type="entry name" value="PUA_G5K"/>
    <property type="match status" value="1"/>
</dbReference>
<comment type="function">
    <text evidence="8">Catalyzes the transfer of a phosphate group to glutamate to form L-glutamate 5-phosphate.</text>
</comment>
<feature type="binding site" evidence="8">
    <location>
        <position position="140"/>
    </location>
    <ligand>
        <name>substrate</name>
    </ligand>
</feature>
<feature type="binding site" evidence="8">
    <location>
        <position position="53"/>
    </location>
    <ligand>
        <name>substrate</name>
    </ligand>
</feature>
<dbReference type="Pfam" id="PF01472">
    <property type="entry name" value="PUA"/>
    <property type="match status" value="1"/>
</dbReference>
<dbReference type="InterPro" id="IPR001057">
    <property type="entry name" value="Glu/AcGlu_kinase"/>
</dbReference>
<sequence>MRDLKNIKNLVIKIGSSSLCDDEGNINKEKILNLIQQIAYIKRKGINITLVSSGAINAGVHIMNLAKRPQTIPQKQALAAIGQASLMQIYEELFSLFNLRCAQILLNHDDFDDRKRLMNFNNAMQALIDYDVVPIINENDTLAVEEIKVGDNDTLASLVVPAVNADMVVLVSDINGLYDDNPHTNENAKLIKNVNGITKEIEDMAKDASSKVGTGGMITKIKAAKVCNDFGCDMAIVNGNQQNVLVDLMDGKDVGTYFSGVAGRTLNSRQHWIMYRSMPKGSIIVDDGAKLALINNHTSLLPKGIVDVRGNFLISQIVDIIDINNILLARGMVNYSSDEIKLIKGLNTREIKNVLHYKDYDEVVHANNLVLVEGVKK</sequence>
<dbReference type="PANTHER" id="PTHR43654:SF1">
    <property type="entry name" value="ISOPENTENYL PHOSPHATE KINASE"/>
    <property type="match status" value="1"/>
</dbReference>
<dbReference type="OrthoDB" id="9804434at2"/>
<dbReference type="GO" id="GO:0003723">
    <property type="term" value="F:RNA binding"/>
    <property type="evidence" value="ECO:0007669"/>
    <property type="project" value="InterPro"/>
</dbReference>
<dbReference type="SUPFAM" id="SSF53633">
    <property type="entry name" value="Carbamate kinase-like"/>
    <property type="match status" value="1"/>
</dbReference>
<dbReference type="InterPro" id="IPR041739">
    <property type="entry name" value="G5K_ProB"/>
</dbReference>
<comment type="similarity">
    <text evidence="8">Belongs to the glutamate 5-kinase family.</text>
</comment>
<feature type="binding site" evidence="8">
    <location>
        <begin position="172"/>
        <end position="173"/>
    </location>
    <ligand>
        <name>ATP</name>
        <dbReference type="ChEBI" id="CHEBI:30616"/>
    </ligand>
</feature>
<dbReference type="InterPro" id="IPR005715">
    <property type="entry name" value="Glu_5kinase/COase_Synthase"/>
</dbReference>
<dbReference type="GO" id="GO:0005524">
    <property type="term" value="F:ATP binding"/>
    <property type="evidence" value="ECO:0007669"/>
    <property type="project" value="UniProtKB-KW"/>
</dbReference>
<feature type="binding site" evidence="8">
    <location>
        <position position="13"/>
    </location>
    <ligand>
        <name>ATP</name>
        <dbReference type="ChEBI" id="CHEBI:30616"/>
    </ligand>
</feature>